<dbReference type="GeneID" id="19890468"/>
<comment type="subcellular location">
    <subcellularLocation>
        <location evidence="1">Membrane</location>
        <topology evidence="1">Multi-pass membrane protein</topology>
    </subcellularLocation>
</comment>
<dbReference type="FunCoup" id="J4VYX6">
    <property type="interactions" value="18"/>
</dbReference>
<evidence type="ECO:0000256" key="1">
    <source>
        <dbReference type="ARBA" id="ARBA00004141"/>
    </source>
</evidence>
<accession>J4VYX6</accession>
<keyword evidence="4 5" id="KW-0472">Membrane</keyword>
<evidence type="ECO:0000256" key="5">
    <source>
        <dbReference type="SAM" id="Phobius"/>
    </source>
</evidence>
<dbReference type="InParanoid" id="J4VYX6"/>
<dbReference type="Pfam" id="PF04479">
    <property type="entry name" value="RTA1"/>
    <property type="match status" value="1"/>
</dbReference>
<evidence type="ECO:0000313" key="7">
    <source>
        <dbReference type="Proteomes" id="UP000002762"/>
    </source>
</evidence>
<feature type="transmembrane region" description="Helical" evidence="5">
    <location>
        <begin position="245"/>
        <end position="266"/>
    </location>
</feature>
<dbReference type="PANTHER" id="PTHR31465:SF1">
    <property type="entry name" value="PROTEIN RTA1-RELATED"/>
    <property type="match status" value="1"/>
</dbReference>
<keyword evidence="2 5" id="KW-0812">Transmembrane</keyword>
<evidence type="ECO:0000256" key="4">
    <source>
        <dbReference type="ARBA" id="ARBA00023136"/>
    </source>
</evidence>
<dbReference type="Proteomes" id="UP000002762">
    <property type="component" value="Unassembled WGS sequence"/>
</dbReference>
<feature type="transmembrane region" description="Helical" evidence="5">
    <location>
        <begin position="89"/>
        <end position="109"/>
    </location>
</feature>
<gene>
    <name evidence="6" type="ORF">BBA_07456</name>
</gene>
<sequence>MDVQLREATADEASSESPFKLYHYDPTTAGAMIFVLLFSATTILHFWQLLRSRCWFAIPLAIGGIFEAIGYASRFASGKESPDWTLTPYIIQAILLLVAPALFAASIYMELARIIVLVDGESRAWLSKKWMTKIFVIGDVLSFIMQGGGGGYQASGTLAALKTGANIIIAGLFVQLIFFSIFIVTAVAFNMAINRSPTGSSRNDATWRKHLRVLYISSVIIMLRSIFRAVEYLQGFNGYLLRHEVYLYIFDALLMFIVMGLFNYIYPGEITALLRNKERNDGWKTDIGGHQLQRIGSEDELNGGRFA</sequence>
<name>J4VYX6_BEAB2</name>
<feature type="transmembrane region" description="Helical" evidence="5">
    <location>
        <begin position="28"/>
        <end position="47"/>
    </location>
</feature>
<evidence type="ECO:0000256" key="3">
    <source>
        <dbReference type="ARBA" id="ARBA00022989"/>
    </source>
</evidence>
<evidence type="ECO:0000256" key="2">
    <source>
        <dbReference type="ARBA" id="ARBA00022692"/>
    </source>
</evidence>
<dbReference type="HOGENOM" id="CLU_033465_3_1_1"/>
<dbReference type="AlphaFoldDB" id="J4VYX6"/>
<keyword evidence="3 5" id="KW-1133">Transmembrane helix</keyword>
<dbReference type="STRING" id="655819.J4VYX6"/>
<dbReference type="RefSeq" id="XP_008600775.1">
    <property type="nucleotide sequence ID" value="XM_008602553.1"/>
</dbReference>
<organism evidence="6 7">
    <name type="scientific">Beauveria bassiana (strain ARSEF 2860)</name>
    <name type="common">White muscardine disease fungus</name>
    <name type="synonym">Tritirachium shiotae</name>
    <dbReference type="NCBI Taxonomy" id="655819"/>
    <lineage>
        <taxon>Eukaryota</taxon>
        <taxon>Fungi</taxon>
        <taxon>Dikarya</taxon>
        <taxon>Ascomycota</taxon>
        <taxon>Pezizomycotina</taxon>
        <taxon>Sordariomycetes</taxon>
        <taxon>Hypocreomycetidae</taxon>
        <taxon>Hypocreales</taxon>
        <taxon>Cordycipitaceae</taxon>
        <taxon>Beauveria</taxon>
    </lineage>
</organism>
<dbReference type="PANTHER" id="PTHR31465">
    <property type="entry name" value="PROTEIN RTA1-RELATED"/>
    <property type="match status" value="1"/>
</dbReference>
<feature type="transmembrane region" description="Helical" evidence="5">
    <location>
        <begin position="213"/>
        <end position="233"/>
    </location>
</feature>
<feature type="transmembrane region" description="Helical" evidence="5">
    <location>
        <begin position="130"/>
        <end position="147"/>
    </location>
</feature>
<keyword evidence="7" id="KW-1185">Reference proteome</keyword>
<dbReference type="InterPro" id="IPR007568">
    <property type="entry name" value="RTA1"/>
</dbReference>
<proteinExistence type="predicted"/>
<feature type="transmembrane region" description="Helical" evidence="5">
    <location>
        <begin position="54"/>
        <end position="77"/>
    </location>
</feature>
<evidence type="ECO:0000313" key="6">
    <source>
        <dbReference type="EMBL" id="EJP63530.1"/>
    </source>
</evidence>
<protein>
    <submittedName>
        <fullName evidence="6">RTA-like protein</fullName>
    </submittedName>
</protein>
<feature type="transmembrane region" description="Helical" evidence="5">
    <location>
        <begin position="167"/>
        <end position="193"/>
    </location>
</feature>
<dbReference type="GO" id="GO:0016020">
    <property type="term" value="C:membrane"/>
    <property type="evidence" value="ECO:0007669"/>
    <property type="project" value="UniProtKB-SubCell"/>
</dbReference>
<dbReference type="EMBL" id="JH725174">
    <property type="protein sequence ID" value="EJP63530.1"/>
    <property type="molecule type" value="Genomic_DNA"/>
</dbReference>
<reference evidence="6 7" key="1">
    <citation type="journal article" date="2012" name="Sci. Rep.">
        <title>Genomic perspectives on the evolution of fungal entomopathogenicity in Beauveria bassiana.</title>
        <authorList>
            <person name="Xiao G."/>
            <person name="Ying S.H."/>
            <person name="Zheng P."/>
            <person name="Wang Z.L."/>
            <person name="Zhang S."/>
            <person name="Xie X.Q."/>
            <person name="Shang Y."/>
            <person name="St Leger R.J."/>
            <person name="Zhao G.P."/>
            <person name="Wang C."/>
            <person name="Feng M.G."/>
        </authorList>
    </citation>
    <scope>NUCLEOTIDE SEQUENCE [LARGE SCALE GENOMIC DNA]</scope>
    <source>
        <strain evidence="6 7">ARSEF 2860</strain>
    </source>
</reference>